<feature type="compositionally biased region" description="Acidic residues" evidence="10">
    <location>
        <begin position="738"/>
        <end position="756"/>
    </location>
</feature>
<evidence type="ECO:0000256" key="8">
    <source>
        <dbReference type="ARBA" id="ARBA00023163"/>
    </source>
</evidence>
<evidence type="ECO:0000256" key="10">
    <source>
        <dbReference type="SAM" id="MobiDB-lite"/>
    </source>
</evidence>
<evidence type="ECO:0000256" key="7">
    <source>
        <dbReference type="ARBA" id="ARBA00023015"/>
    </source>
</evidence>
<keyword evidence="8" id="KW-0804">Transcription</keyword>
<dbReference type="STRING" id="5364.A0A5C3N8P0"/>
<keyword evidence="6" id="KW-0832">Ubl conjugation</keyword>
<gene>
    <name evidence="12" type="ORF">OE88DRAFT_1676860</name>
</gene>
<keyword evidence="7" id="KW-0805">Transcription regulation</keyword>
<feature type="compositionally biased region" description="Polar residues" evidence="10">
    <location>
        <begin position="74"/>
        <end position="93"/>
    </location>
</feature>
<dbReference type="GO" id="GO:0006355">
    <property type="term" value="P:regulation of DNA-templated transcription"/>
    <property type="evidence" value="ECO:0007669"/>
    <property type="project" value="InterPro"/>
</dbReference>
<evidence type="ECO:0000256" key="4">
    <source>
        <dbReference type="ARBA" id="ARBA00022499"/>
    </source>
</evidence>
<feature type="region of interest" description="Disordered" evidence="10">
    <location>
        <begin position="22"/>
        <end position="127"/>
    </location>
</feature>
<dbReference type="AlphaFoldDB" id="A0A5C3N8P0"/>
<comment type="subcellular location">
    <subcellularLocation>
        <location evidence="2">Cytoplasm</location>
    </subcellularLocation>
    <subcellularLocation>
        <location evidence="1">Nucleus</location>
    </subcellularLocation>
</comment>
<proteinExistence type="predicted"/>
<evidence type="ECO:0000313" key="12">
    <source>
        <dbReference type="EMBL" id="TFK53602.1"/>
    </source>
</evidence>
<feature type="compositionally biased region" description="Low complexity" evidence="10">
    <location>
        <begin position="100"/>
        <end position="109"/>
    </location>
</feature>
<evidence type="ECO:0000256" key="3">
    <source>
        <dbReference type="ARBA" id="ARBA00022490"/>
    </source>
</evidence>
<dbReference type="InterPro" id="IPR040221">
    <property type="entry name" value="CDCA7/CDA7L"/>
</dbReference>
<dbReference type="Proteomes" id="UP000305948">
    <property type="component" value="Unassembled WGS sequence"/>
</dbReference>
<dbReference type="GO" id="GO:0005737">
    <property type="term" value="C:cytoplasm"/>
    <property type="evidence" value="ECO:0007669"/>
    <property type="project" value="UniProtKB-SubCell"/>
</dbReference>
<keyword evidence="9" id="KW-0539">Nucleus</keyword>
<dbReference type="PANTHER" id="PTHR31169:SF8">
    <property type="entry name" value="ZINC-FINGER DOMAIN OF MONOAMINE-OXIDASE A REPRESSOR R1 PROTEIN"/>
    <property type="match status" value="1"/>
</dbReference>
<name>A0A5C3N8P0_9AGAM</name>
<accession>A0A5C3N8P0</accession>
<dbReference type="OrthoDB" id="298344at2759"/>
<feature type="compositionally biased region" description="Low complexity" evidence="10">
    <location>
        <begin position="726"/>
        <end position="737"/>
    </location>
</feature>
<evidence type="ECO:0000256" key="9">
    <source>
        <dbReference type="ARBA" id="ARBA00023242"/>
    </source>
</evidence>
<evidence type="ECO:0000256" key="5">
    <source>
        <dbReference type="ARBA" id="ARBA00022553"/>
    </source>
</evidence>
<keyword evidence="5" id="KW-0597">Phosphoprotein</keyword>
<keyword evidence="4" id="KW-1017">Isopeptide bond</keyword>
<dbReference type="InterPro" id="IPR018866">
    <property type="entry name" value="Znf-4CXXC_R1"/>
</dbReference>
<protein>
    <recommendedName>
        <fullName evidence="11">Zinc-finger domain-containing protein</fullName>
    </recommendedName>
</protein>
<evidence type="ECO:0000256" key="1">
    <source>
        <dbReference type="ARBA" id="ARBA00004123"/>
    </source>
</evidence>
<evidence type="ECO:0000313" key="13">
    <source>
        <dbReference type="Proteomes" id="UP000305948"/>
    </source>
</evidence>
<evidence type="ECO:0000256" key="6">
    <source>
        <dbReference type="ARBA" id="ARBA00022843"/>
    </source>
</evidence>
<feature type="region of interest" description="Disordered" evidence="10">
    <location>
        <begin position="691"/>
        <end position="770"/>
    </location>
</feature>
<feature type="region of interest" description="Disordered" evidence="10">
    <location>
        <begin position="637"/>
        <end position="656"/>
    </location>
</feature>
<keyword evidence="13" id="KW-1185">Reference proteome</keyword>
<keyword evidence="3" id="KW-0963">Cytoplasm</keyword>
<evidence type="ECO:0000256" key="2">
    <source>
        <dbReference type="ARBA" id="ARBA00004496"/>
    </source>
</evidence>
<feature type="region of interest" description="Disordered" evidence="10">
    <location>
        <begin position="526"/>
        <end position="546"/>
    </location>
</feature>
<feature type="domain" description="Zinc-finger" evidence="11">
    <location>
        <begin position="139"/>
        <end position="249"/>
    </location>
</feature>
<sequence>MTSATTPGTSVTRRPQVFVEIPPSPFHTISTTPSRPFVLVPTPSSKQKENAFAAADDDMAESALRTSPRKRKLSTISSTNNAAPQMSGTSQPTPKKPKVTTASASGAGTKAKKPAVAKTALKPQQSNANEEFPDGFFYCHQCNKKRDNNIVMQCTYYAGDNARHARCRAKYCKICLKNRYGDDFDEIKARGENSRPKGHVKGSGYIFQCYRCRDICNCRNCRKAKGLEPTGNLTLAAKRSGAESAAAILGENPSAQGVLPGKGHQVEPQKKPAKPKAPKDRKDNAETSASAVSKSKADTSTAAAPKPKPKPAPKLRPVPVPKWTAVETTLDLHQAEDRFFIREFVLRFAGLLDIGKGNLEELDDIDADYVRGTGHEEEPCAWVSEPCAKAMIIGLLDVIAEEAESNTKKAIRDAVKEIRNSGANLTKIWAALAVLRDSVTSGPHYRDVDFPDALPPPSSAVFRSTRSGLGTGNEIQIAMSWQLTPVVVSLIEAVVYTKAVKEELDRGVERVKEMHKECREEVKKENERWESGKKGEGAKAKEQRAAHKQRIMDLEQALEVASSAYLPRSGPLGKDADGRVYWVLPVGAGEREFGSALLADASKAKVTKRGMVSLDDRTAMRRWSWFVAVWGRRPSGAAQSKKAGKEKVDEEEDDGEEKWWGFWDAKDIKTLADWLAVKAGVETGQISFSVTAKEEKASSRDTSIGKGMSPSAGTSVSAEVEMVDRSSSVSTPLSELSDGGEDELSELSDDEEEGDERDVFAEGPPSKGSVKNLVRGLREYAEVLVWRAGKWQKPVEEEKEGKGKRL</sequence>
<dbReference type="GO" id="GO:0005634">
    <property type="term" value="C:nucleus"/>
    <property type="evidence" value="ECO:0007669"/>
    <property type="project" value="UniProtKB-SubCell"/>
</dbReference>
<evidence type="ECO:0000259" key="11">
    <source>
        <dbReference type="Pfam" id="PF10497"/>
    </source>
</evidence>
<organism evidence="12 13">
    <name type="scientific">Heliocybe sulcata</name>
    <dbReference type="NCBI Taxonomy" id="5364"/>
    <lineage>
        <taxon>Eukaryota</taxon>
        <taxon>Fungi</taxon>
        <taxon>Dikarya</taxon>
        <taxon>Basidiomycota</taxon>
        <taxon>Agaricomycotina</taxon>
        <taxon>Agaricomycetes</taxon>
        <taxon>Gloeophyllales</taxon>
        <taxon>Gloeophyllaceae</taxon>
        <taxon>Heliocybe</taxon>
    </lineage>
</organism>
<feature type="region of interest" description="Disordered" evidence="10">
    <location>
        <begin position="252"/>
        <end position="318"/>
    </location>
</feature>
<dbReference type="Pfam" id="PF10497">
    <property type="entry name" value="zf-4CXXC_R1"/>
    <property type="match status" value="1"/>
</dbReference>
<feature type="compositionally biased region" description="Low complexity" evidence="10">
    <location>
        <begin position="287"/>
        <end position="305"/>
    </location>
</feature>
<dbReference type="EMBL" id="ML213507">
    <property type="protein sequence ID" value="TFK53602.1"/>
    <property type="molecule type" value="Genomic_DNA"/>
</dbReference>
<reference evidence="12 13" key="1">
    <citation type="journal article" date="2019" name="Nat. Ecol. Evol.">
        <title>Megaphylogeny resolves global patterns of mushroom evolution.</title>
        <authorList>
            <person name="Varga T."/>
            <person name="Krizsan K."/>
            <person name="Foldi C."/>
            <person name="Dima B."/>
            <person name="Sanchez-Garcia M."/>
            <person name="Sanchez-Ramirez S."/>
            <person name="Szollosi G.J."/>
            <person name="Szarkandi J.G."/>
            <person name="Papp V."/>
            <person name="Albert L."/>
            <person name="Andreopoulos W."/>
            <person name="Angelini C."/>
            <person name="Antonin V."/>
            <person name="Barry K.W."/>
            <person name="Bougher N.L."/>
            <person name="Buchanan P."/>
            <person name="Buyck B."/>
            <person name="Bense V."/>
            <person name="Catcheside P."/>
            <person name="Chovatia M."/>
            <person name="Cooper J."/>
            <person name="Damon W."/>
            <person name="Desjardin D."/>
            <person name="Finy P."/>
            <person name="Geml J."/>
            <person name="Haridas S."/>
            <person name="Hughes K."/>
            <person name="Justo A."/>
            <person name="Karasinski D."/>
            <person name="Kautmanova I."/>
            <person name="Kiss B."/>
            <person name="Kocsube S."/>
            <person name="Kotiranta H."/>
            <person name="LaButti K.M."/>
            <person name="Lechner B.E."/>
            <person name="Liimatainen K."/>
            <person name="Lipzen A."/>
            <person name="Lukacs Z."/>
            <person name="Mihaltcheva S."/>
            <person name="Morgado L.N."/>
            <person name="Niskanen T."/>
            <person name="Noordeloos M.E."/>
            <person name="Ohm R.A."/>
            <person name="Ortiz-Santana B."/>
            <person name="Ovrebo C."/>
            <person name="Racz N."/>
            <person name="Riley R."/>
            <person name="Savchenko A."/>
            <person name="Shiryaev A."/>
            <person name="Soop K."/>
            <person name="Spirin V."/>
            <person name="Szebenyi C."/>
            <person name="Tomsovsky M."/>
            <person name="Tulloss R.E."/>
            <person name="Uehling J."/>
            <person name="Grigoriev I.V."/>
            <person name="Vagvolgyi C."/>
            <person name="Papp T."/>
            <person name="Martin F.M."/>
            <person name="Miettinen O."/>
            <person name="Hibbett D.S."/>
            <person name="Nagy L.G."/>
        </authorList>
    </citation>
    <scope>NUCLEOTIDE SEQUENCE [LARGE SCALE GENOMIC DNA]</scope>
    <source>
        <strain evidence="12 13">OMC1185</strain>
    </source>
</reference>
<dbReference type="PANTHER" id="PTHR31169">
    <property type="entry name" value="OS05G0300700 PROTEIN"/>
    <property type="match status" value="1"/>
</dbReference>